<dbReference type="GO" id="GO:0008654">
    <property type="term" value="P:phospholipid biosynthetic process"/>
    <property type="evidence" value="ECO:0007669"/>
    <property type="project" value="UniProtKB-KW"/>
</dbReference>
<proteinExistence type="inferred from homology"/>
<evidence type="ECO:0000313" key="19">
    <source>
        <dbReference type="Ensembl" id="ENSPREP00000018520.1"/>
    </source>
</evidence>
<dbReference type="InterPro" id="IPR002123">
    <property type="entry name" value="Plipid/glycerol_acylTrfase"/>
</dbReference>
<dbReference type="CDD" id="cd07991">
    <property type="entry name" value="LPLAT_LPCAT1-like"/>
    <property type="match status" value="1"/>
</dbReference>
<evidence type="ECO:0000256" key="13">
    <source>
        <dbReference type="ARBA" id="ARBA00023209"/>
    </source>
</evidence>
<keyword evidence="10 17" id="KW-1133">Transmembrane helix</keyword>
<keyword evidence="15" id="KW-0012">Acyltransferase</keyword>
<keyword evidence="14" id="KW-1208">Phospholipid metabolism</keyword>
<dbReference type="OMA" id="VWMFVVV"/>
<evidence type="ECO:0000256" key="5">
    <source>
        <dbReference type="ARBA" id="ARBA00008655"/>
    </source>
</evidence>
<feature type="domain" description="Phospholipid/glycerol acyltransferase" evidence="18">
    <location>
        <begin position="269"/>
        <end position="380"/>
    </location>
</feature>
<feature type="compositionally biased region" description="Basic residues" evidence="16">
    <location>
        <begin position="447"/>
        <end position="459"/>
    </location>
</feature>
<name>A0A3P9P9T1_POERE</name>
<keyword evidence="20" id="KW-1185">Reference proteome</keyword>
<reference evidence="20" key="1">
    <citation type="submission" date="2013-11" db="EMBL/GenBank/DDBJ databases">
        <title>The genomic landscape of the Guanapo guppy.</title>
        <authorList>
            <person name="Kuenstner A."/>
            <person name="Dreyer C."/>
        </authorList>
    </citation>
    <scope>NUCLEOTIDE SEQUENCE</scope>
    <source>
        <strain evidence="20">Guanapo</strain>
    </source>
</reference>
<dbReference type="AlphaFoldDB" id="A0A3P9P9T1"/>
<organism evidence="19 20">
    <name type="scientific">Poecilia reticulata</name>
    <name type="common">Guppy</name>
    <name type="synonym">Acanthophacelus reticulatus</name>
    <dbReference type="NCBI Taxonomy" id="8081"/>
    <lineage>
        <taxon>Eukaryota</taxon>
        <taxon>Metazoa</taxon>
        <taxon>Chordata</taxon>
        <taxon>Craniata</taxon>
        <taxon>Vertebrata</taxon>
        <taxon>Euteleostomi</taxon>
        <taxon>Actinopterygii</taxon>
        <taxon>Neopterygii</taxon>
        <taxon>Teleostei</taxon>
        <taxon>Neoteleostei</taxon>
        <taxon>Acanthomorphata</taxon>
        <taxon>Ovalentaria</taxon>
        <taxon>Atherinomorphae</taxon>
        <taxon>Cyprinodontiformes</taxon>
        <taxon>Poeciliidae</taxon>
        <taxon>Poeciliinae</taxon>
        <taxon>Poecilia</taxon>
    </lineage>
</organism>
<keyword evidence="9" id="KW-0256">Endoplasmic reticulum</keyword>
<evidence type="ECO:0000259" key="18">
    <source>
        <dbReference type="SMART" id="SM00563"/>
    </source>
</evidence>
<feature type="region of interest" description="Disordered" evidence="16">
    <location>
        <begin position="440"/>
        <end position="459"/>
    </location>
</feature>
<accession>A0A3P9P9T1</accession>
<evidence type="ECO:0000256" key="15">
    <source>
        <dbReference type="ARBA" id="ARBA00023315"/>
    </source>
</evidence>
<evidence type="ECO:0000256" key="11">
    <source>
        <dbReference type="ARBA" id="ARBA00023098"/>
    </source>
</evidence>
<keyword evidence="7" id="KW-0808">Transferase</keyword>
<protein>
    <submittedName>
        <fullName evidence="19">Glycerol-3-phosphate acyltransferase 3</fullName>
    </submittedName>
</protein>
<reference evidence="19" key="3">
    <citation type="submission" date="2025-09" db="UniProtKB">
        <authorList>
            <consortium name="Ensembl"/>
        </authorList>
    </citation>
    <scope>IDENTIFICATION</scope>
    <source>
        <strain evidence="19">Guanapo</strain>
    </source>
</reference>
<dbReference type="GO" id="GO:0005789">
    <property type="term" value="C:endoplasmic reticulum membrane"/>
    <property type="evidence" value="ECO:0007669"/>
    <property type="project" value="UniProtKB-SubCell"/>
</dbReference>
<reference evidence="19" key="2">
    <citation type="submission" date="2025-08" db="UniProtKB">
        <authorList>
            <consortium name="Ensembl"/>
        </authorList>
    </citation>
    <scope>IDENTIFICATION</scope>
    <source>
        <strain evidence="19">Guanapo</strain>
    </source>
</reference>
<dbReference type="Ensembl" id="ENSPRET00000018721.1">
    <property type="protein sequence ID" value="ENSPREP00000018520.1"/>
    <property type="gene ID" value="ENSPREG00000012518.1"/>
</dbReference>
<dbReference type="SUPFAM" id="SSF69593">
    <property type="entry name" value="Glycerol-3-phosphate (1)-acyltransferase"/>
    <property type="match status" value="1"/>
</dbReference>
<dbReference type="InterPro" id="IPR045252">
    <property type="entry name" value="LPCAT1-like"/>
</dbReference>
<dbReference type="Bgee" id="ENSPREG00000012518">
    <property type="expression patterns" value="Expressed in caudal fin and 1 other cell type or tissue"/>
</dbReference>
<dbReference type="PANTHER" id="PTHR23063:SF10">
    <property type="entry name" value="GLYCEROL-3-PHOSPHATE ACYLTRANSFERASE 3"/>
    <property type="match status" value="1"/>
</dbReference>
<comment type="pathway">
    <text evidence="4">Lipid metabolism.</text>
</comment>
<feature type="transmembrane region" description="Helical" evidence="17">
    <location>
        <begin position="205"/>
        <end position="227"/>
    </location>
</feature>
<evidence type="ECO:0000256" key="9">
    <source>
        <dbReference type="ARBA" id="ARBA00022824"/>
    </source>
</evidence>
<evidence type="ECO:0000256" key="10">
    <source>
        <dbReference type="ARBA" id="ARBA00022989"/>
    </source>
</evidence>
<evidence type="ECO:0000256" key="14">
    <source>
        <dbReference type="ARBA" id="ARBA00023264"/>
    </source>
</evidence>
<keyword evidence="6" id="KW-0444">Lipid biosynthesis</keyword>
<dbReference type="GO" id="GO:0004366">
    <property type="term" value="F:glycerol-3-phosphate O-acyltransferase activity"/>
    <property type="evidence" value="ECO:0007669"/>
    <property type="project" value="TreeGrafter"/>
</dbReference>
<keyword evidence="8 17" id="KW-0812">Transmembrane</keyword>
<keyword evidence="12 17" id="KW-0472">Membrane</keyword>
<comment type="pathway">
    <text evidence="3">Glycerolipid metabolism; triacylglycerol biosynthesis.</text>
</comment>
<comment type="subcellular location">
    <subcellularLocation>
        <location evidence="1">Endoplasmic reticulum membrane</location>
        <topology evidence="1">Multi-pass membrane protein</topology>
    </subcellularLocation>
</comment>
<sequence length="459" mass="52156">MENLWYVAGTIFQLWMFVVVFFIMLPAMFGLSLGVTEVYIQVLVKILEVMFLFSVLFESSLESCVCMFKHAAVCCSKSSEKNLNVLQWATLRIQRGRQEQPSAPMPLHTGIIERVGGSMEEEMWQLRCSQPEAAGAFCLSDGVYFCKKGLESIVEDQVTQRFSSEELASWNLLTRTNQNFYYISLRLTIIWGLGVFVRYCVLLPFRIALASTGISWLVIGTYVVGFLPESSAKNWLSELVHLTCYRICARGLSATIHYHNKKNRPQKGGICVANHTTPIDVVILANDGCYAMVGQTHGGLLGILQKSMVRSCPHVWFERSEMKDRNTVTRRLRHHIAAKTKLPILIFPEGTCVNNTSVMMFKKGSFEIGGTIYPVAIKYDRRFGDAFWNSSKYNMVSYLLRTMTSWAIVVNVWYLPPMIIQGWRTEEMQSEGFLEGGAAEDVQQHHSGTKPRQNHKNMQ</sequence>
<dbReference type="GeneTree" id="ENSGT01030000234574"/>
<evidence type="ECO:0000313" key="20">
    <source>
        <dbReference type="Proteomes" id="UP000242638"/>
    </source>
</evidence>
<dbReference type="Proteomes" id="UP000242638">
    <property type="component" value="Unassembled WGS sequence"/>
</dbReference>
<evidence type="ECO:0000256" key="16">
    <source>
        <dbReference type="SAM" id="MobiDB-lite"/>
    </source>
</evidence>
<evidence type="ECO:0000256" key="7">
    <source>
        <dbReference type="ARBA" id="ARBA00022679"/>
    </source>
</evidence>
<dbReference type="SMART" id="SM00563">
    <property type="entry name" value="PlsC"/>
    <property type="match status" value="1"/>
</dbReference>
<feature type="transmembrane region" description="Helical" evidence="17">
    <location>
        <begin position="398"/>
        <end position="415"/>
    </location>
</feature>
<evidence type="ECO:0000256" key="2">
    <source>
        <dbReference type="ARBA" id="ARBA00004765"/>
    </source>
</evidence>
<evidence type="ECO:0000256" key="17">
    <source>
        <dbReference type="SAM" id="Phobius"/>
    </source>
</evidence>
<dbReference type="GO" id="GO:0019432">
    <property type="term" value="P:triglyceride biosynthetic process"/>
    <property type="evidence" value="ECO:0007669"/>
    <property type="project" value="TreeGrafter"/>
</dbReference>
<evidence type="ECO:0000256" key="6">
    <source>
        <dbReference type="ARBA" id="ARBA00022516"/>
    </source>
</evidence>
<feature type="transmembrane region" description="Helical" evidence="17">
    <location>
        <begin position="12"/>
        <end position="32"/>
    </location>
</feature>
<dbReference type="STRING" id="8081.ENSPREP00000018520"/>
<evidence type="ECO:0000256" key="4">
    <source>
        <dbReference type="ARBA" id="ARBA00005189"/>
    </source>
</evidence>
<evidence type="ECO:0000256" key="1">
    <source>
        <dbReference type="ARBA" id="ARBA00004477"/>
    </source>
</evidence>
<keyword evidence="11" id="KW-0443">Lipid metabolism</keyword>
<comment type="similarity">
    <text evidence="5">Belongs to the 1-acyl-sn-glycerol-3-phosphate acyltransferase family.</text>
</comment>
<comment type="pathway">
    <text evidence="2">Phospholipid metabolism; CDP-diacylglycerol biosynthesis; CDP-diacylglycerol from sn-glycerol 3-phosphate: step 1/3.</text>
</comment>
<evidence type="ECO:0000256" key="12">
    <source>
        <dbReference type="ARBA" id="ARBA00023136"/>
    </source>
</evidence>
<feature type="transmembrane region" description="Helical" evidence="17">
    <location>
        <begin position="38"/>
        <end position="57"/>
    </location>
</feature>
<evidence type="ECO:0000256" key="3">
    <source>
        <dbReference type="ARBA" id="ARBA00004771"/>
    </source>
</evidence>
<dbReference type="PANTHER" id="PTHR23063">
    <property type="entry name" value="PHOSPHOLIPID ACYLTRANSFERASE"/>
    <property type="match status" value="1"/>
</dbReference>
<evidence type="ECO:0000256" key="8">
    <source>
        <dbReference type="ARBA" id="ARBA00022692"/>
    </source>
</evidence>
<feature type="transmembrane region" description="Helical" evidence="17">
    <location>
        <begin position="180"/>
        <end position="199"/>
    </location>
</feature>
<keyword evidence="13" id="KW-0594">Phospholipid biosynthesis</keyword>
<dbReference type="Pfam" id="PF01553">
    <property type="entry name" value="Acyltransferase"/>
    <property type="match status" value="1"/>
</dbReference>